<dbReference type="Gene3D" id="3.10.310.10">
    <property type="entry name" value="Diaminopimelate Epimerase, Chain A, domain 1"/>
    <property type="match status" value="2"/>
</dbReference>
<keyword evidence="8" id="KW-0963">Cytoplasm</keyword>
<name>A0ABN1FDM3_9BACI</name>
<feature type="binding site" evidence="8">
    <location>
        <position position="66"/>
    </location>
    <ligand>
        <name>substrate</name>
    </ligand>
</feature>
<comment type="subunit">
    <text evidence="8">Homodimer.</text>
</comment>
<reference evidence="10 11" key="1">
    <citation type="journal article" date="2019" name="Int. J. Syst. Evol. Microbiol.">
        <title>The Global Catalogue of Microorganisms (GCM) 10K type strain sequencing project: providing services to taxonomists for standard genome sequencing and annotation.</title>
        <authorList>
            <consortium name="The Broad Institute Genomics Platform"/>
            <consortium name="The Broad Institute Genome Sequencing Center for Infectious Disease"/>
            <person name="Wu L."/>
            <person name="Ma J."/>
        </authorList>
    </citation>
    <scope>NUCLEOTIDE SEQUENCE [LARGE SCALE GENOMIC DNA]</scope>
    <source>
        <strain evidence="10 11">JCM 15395</strain>
    </source>
</reference>
<dbReference type="RefSeq" id="WP_343809187.1">
    <property type="nucleotide sequence ID" value="NZ_BAAADS010000001.1"/>
</dbReference>
<evidence type="ECO:0000256" key="5">
    <source>
        <dbReference type="ARBA" id="ARBA00023154"/>
    </source>
</evidence>
<comment type="function">
    <text evidence="8">Catalyzes the stereoinversion of LL-2,6-diaminopimelate (L,L-DAP) to meso-diaminopimelate (meso-DAP), a precursor of L-lysine and an essential component of the bacterial peptidoglycan.</text>
</comment>
<dbReference type="Proteomes" id="UP001500866">
    <property type="component" value="Unassembled WGS sequence"/>
</dbReference>
<comment type="pathway">
    <text evidence="1 8">Amino-acid biosynthesis; L-lysine biosynthesis via DAP pathway; DL-2,6-diaminopimelate from LL-2,6-diaminopimelate: step 1/1.</text>
</comment>
<keyword evidence="11" id="KW-1185">Reference proteome</keyword>
<keyword evidence="4 8" id="KW-0028">Amino-acid biosynthesis</keyword>
<feature type="binding site" evidence="8">
    <location>
        <begin position="226"/>
        <end position="227"/>
    </location>
    <ligand>
        <name>substrate</name>
    </ligand>
</feature>
<feature type="binding site" evidence="8">
    <location>
        <begin position="216"/>
        <end position="217"/>
    </location>
    <ligand>
        <name>substrate</name>
    </ligand>
</feature>
<comment type="caution">
    <text evidence="10">The sequence shown here is derived from an EMBL/GenBank/DDBJ whole genome shotgun (WGS) entry which is preliminary data.</text>
</comment>
<comment type="subcellular location">
    <subcellularLocation>
        <location evidence="8">Cytoplasm</location>
    </subcellularLocation>
</comment>
<feature type="site" description="Could be important to modulate the pK values of the two catalytic cysteine residues" evidence="8">
    <location>
        <position position="167"/>
    </location>
</feature>
<dbReference type="HAMAP" id="MF_00197">
    <property type="entry name" value="DAP_epimerase"/>
    <property type="match status" value="1"/>
</dbReference>
<evidence type="ECO:0000313" key="10">
    <source>
        <dbReference type="EMBL" id="GAA0588508.1"/>
    </source>
</evidence>
<gene>
    <name evidence="8 10" type="primary">dapF</name>
    <name evidence="10" type="ORF">GCM10009001_00460</name>
</gene>
<keyword evidence="5 8" id="KW-0457">Lysine biosynthesis</keyword>
<organism evidence="10 11">
    <name type="scientific">Virgibacillus siamensis</name>
    <dbReference type="NCBI Taxonomy" id="480071"/>
    <lineage>
        <taxon>Bacteria</taxon>
        <taxon>Bacillati</taxon>
        <taxon>Bacillota</taxon>
        <taxon>Bacilli</taxon>
        <taxon>Bacillales</taxon>
        <taxon>Bacillaceae</taxon>
        <taxon>Virgibacillus</taxon>
    </lineage>
</organism>
<dbReference type="NCBIfam" id="TIGR00652">
    <property type="entry name" value="DapF"/>
    <property type="match status" value="1"/>
</dbReference>
<feature type="site" description="Could be important to modulate the pK values of the two catalytic cysteine residues" evidence="8">
    <location>
        <position position="216"/>
    </location>
</feature>
<keyword evidence="6 8" id="KW-0413">Isomerase</keyword>
<proteinExistence type="inferred from homology"/>
<feature type="active site" description="Proton acceptor" evidence="8">
    <location>
        <position position="225"/>
    </location>
</feature>
<evidence type="ECO:0000256" key="2">
    <source>
        <dbReference type="ARBA" id="ARBA00010219"/>
    </source>
</evidence>
<feature type="binding site" evidence="8">
    <location>
        <begin position="76"/>
        <end position="77"/>
    </location>
    <ligand>
        <name>substrate</name>
    </ligand>
</feature>
<evidence type="ECO:0000256" key="1">
    <source>
        <dbReference type="ARBA" id="ARBA00005196"/>
    </source>
</evidence>
<evidence type="ECO:0000256" key="9">
    <source>
        <dbReference type="PROSITE-ProRule" id="PRU10125"/>
    </source>
</evidence>
<feature type="active site" evidence="9">
    <location>
        <position position="75"/>
    </location>
</feature>
<dbReference type="EC" id="5.1.1.7" evidence="3 8"/>
<comment type="similarity">
    <text evidence="2 8">Belongs to the diaminopimelate epimerase family.</text>
</comment>
<dbReference type="PROSITE" id="PS01326">
    <property type="entry name" value="DAP_EPIMERASE"/>
    <property type="match status" value="1"/>
</dbReference>
<dbReference type="InterPro" id="IPR018510">
    <property type="entry name" value="DAP_epimerase_AS"/>
</dbReference>
<dbReference type="EMBL" id="BAAADS010000001">
    <property type="protein sequence ID" value="GAA0588508.1"/>
    <property type="molecule type" value="Genomic_DNA"/>
</dbReference>
<feature type="binding site" evidence="8">
    <location>
        <position position="165"/>
    </location>
    <ligand>
        <name>substrate</name>
    </ligand>
</feature>
<dbReference type="PANTHER" id="PTHR31689">
    <property type="entry name" value="DIAMINOPIMELATE EPIMERASE, CHLOROPLASTIC"/>
    <property type="match status" value="1"/>
</dbReference>
<evidence type="ECO:0000313" key="11">
    <source>
        <dbReference type="Proteomes" id="UP001500866"/>
    </source>
</evidence>
<dbReference type="SUPFAM" id="SSF54506">
    <property type="entry name" value="Diaminopimelate epimerase-like"/>
    <property type="match status" value="1"/>
</dbReference>
<evidence type="ECO:0000256" key="4">
    <source>
        <dbReference type="ARBA" id="ARBA00022605"/>
    </source>
</evidence>
<evidence type="ECO:0000256" key="3">
    <source>
        <dbReference type="ARBA" id="ARBA00013080"/>
    </source>
</evidence>
<dbReference type="InterPro" id="IPR001653">
    <property type="entry name" value="DAP_epimerase_DapF"/>
</dbReference>
<dbReference type="Pfam" id="PF01678">
    <property type="entry name" value="DAP_epimerase"/>
    <property type="match status" value="2"/>
</dbReference>
<evidence type="ECO:0000256" key="8">
    <source>
        <dbReference type="HAMAP-Rule" id="MF_00197"/>
    </source>
</evidence>
<comment type="caution">
    <text evidence="8">Lacks conserved residue(s) required for the propagation of feature annotation.</text>
</comment>
<accession>A0ABN1FDM3</accession>
<feature type="active site" description="Proton donor" evidence="8">
    <location>
        <position position="75"/>
    </location>
</feature>
<sequence length="285" mass="30830">MKIPYTKMHGLGNNYIYIDLFHFDMDEKFFPEVARQVSNVNTGIGSDGMIVIHPTDAADVGMRIFNKDGSEGMNCGNGLRCVAKYVVEKGIIEAEHFNIQTRANVVEAVVQSANGIVEEVTINMGAPILQRSLIPMVGTDVENVVAESFAVAERTLEVTAVSMGNPHAIFFVDTIAEAPLHELGPVITDDSRFPDQVNVEFVEVVSSKELNFRVWERGSGITQACGTGACASVVASVLNGKSERGNEVTVHLSGGDLVINWDLDGTVWMTGGAEIVAEGNYFFPD</sequence>
<comment type="catalytic activity">
    <reaction evidence="7 8">
        <text>(2S,6S)-2,6-diaminopimelate = meso-2,6-diaminopimelate</text>
        <dbReference type="Rhea" id="RHEA:15393"/>
        <dbReference type="ChEBI" id="CHEBI:57609"/>
        <dbReference type="ChEBI" id="CHEBI:57791"/>
        <dbReference type="EC" id="5.1.1.7"/>
    </reaction>
</comment>
<feature type="binding site" evidence="8">
    <location>
        <position position="13"/>
    </location>
    <ligand>
        <name>substrate</name>
    </ligand>
</feature>
<protein>
    <recommendedName>
        <fullName evidence="3 8">Diaminopimelate epimerase</fullName>
        <shortName evidence="8">DAP epimerase</shortName>
        <ecNumber evidence="3 8">5.1.1.7</ecNumber>
    </recommendedName>
    <alternativeName>
        <fullName evidence="8">PLP-independent amino acid racemase</fullName>
    </alternativeName>
</protein>
<evidence type="ECO:0000256" key="6">
    <source>
        <dbReference type="ARBA" id="ARBA00023235"/>
    </source>
</evidence>
<evidence type="ECO:0000256" key="7">
    <source>
        <dbReference type="ARBA" id="ARBA00051712"/>
    </source>
</evidence>
<dbReference type="PANTHER" id="PTHR31689:SF0">
    <property type="entry name" value="DIAMINOPIMELATE EPIMERASE"/>
    <property type="match status" value="1"/>
</dbReference>
<feature type="binding site" evidence="8">
    <location>
        <position position="198"/>
    </location>
    <ligand>
        <name>substrate</name>
    </ligand>
</feature>